<feature type="region of interest" description="Disordered" evidence="1">
    <location>
        <begin position="166"/>
        <end position="205"/>
    </location>
</feature>
<evidence type="ECO:0000256" key="1">
    <source>
        <dbReference type="SAM" id="MobiDB-lite"/>
    </source>
</evidence>
<feature type="compositionally biased region" description="Low complexity" evidence="1">
    <location>
        <begin position="193"/>
        <end position="205"/>
    </location>
</feature>
<gene>
    <name evidence="2" type="ORF">VNO77_39550</name>
</gene>
<name>A0AAN9PQP7_CANGL</name>
<evidence type="ECO:0000313" key="3">
    <source>
        <dbReference type="Proteomes" id="UP001367508"/>
    </source>
</evidence>
<comment type="caution">
    <text evidence="2">The sequence shown here is derived from an EMBL/GenBank/DDBJ whole genome shotgun (WGS) entry which is preliminary data.</text>
</comment>
<dbReference type="AlphaFoldDB" id="A0AAN9PQP7"/>
<sequence length="270" mass="30006">MSINVCSDKSSLGIISPRLSFSHDPKNTISVETPHQQQQDTCDLLDSSSDFVFCISNGVAQKLSSADELFSNGKIVPTQINNRNPKDPQHEPQLQPPFNTQKKMLKEFLSEAEDDEIGIEEHKSISSSSSKFFWQFNRSWSVNCDGATRGKRLIRSSLLFLSRSYSTGSAPTTPKHGVVSRENTERRRLQKQSSGSSLSFSSSSSASSSAYYFYDPSQKPSLKKIFGSSSGNGVRISPVLNLPHRKATRTFFGFGSLFCNGKIKRKHYKA</sequence>
<proteinExistence type="predicted"/>
<protein>
    <submittedName>
        <fullName evidence="2">Uncharacterized protein</fullName>
    </submittedName>
</protein>
<keyword evidence="3" id="KW-1185">Reference proteome</keyword>
<accession>A0AAN9PQP7</accession>
<reference evidence="2 3" key="1">
    <citation type="submission" date="2024-01" db="EMBL/GenBank/DDBJ databases">
        <title>The genomes of 5 underutilized Papilionoideae crops provide insights into root nodulation and disease resistanc.</title>
        <authorList>
            <person name="Jiang F."/>
        </authorList>
    </citation>
    <scope>NUCLEOTIDE SEQUENCE [LARGE SCALE GENOMIC DNA]</scope>
    <source>
        <strain evidence="2">LVBAO_FW01</strain>
        <tissue evidence="2">Leaves</tissue>
    </source>
</reference>
<dbReference type="Proteomes" id="UP001367508">
    <property type="component" value="Unassembled WGS sequence"/>
</dbReference>
<dbReference type="PANTHER" id="PTHR36757:SF1">
    <property type="entry name" value="GENOME ASSEMBLY, CHROMOSOME: A04"/>
    <property type="match status" value="1"/>
</dbReference>
<organism evidence="2 3">
    <name type="scientific">Canavalia gladiata</name>
    <name type="common">Sword bean</name>
    <name type="synonym">Dolichos gladiatus</name>
    <dbReference type="NCBI Taxonomy" id="3824"/>
    <lineage>
        <taxon>Eukaryota</taxon>
        <taxon>Viridiplantae</taxon>
        <taxon>Streptophyta</taxon>
        <taxon>Embryophyta</taxon>
        <taxon>Tracheophyta</taxon>
        <taxon>Spermatophyta</taxon>
        <taxon>Magnoliopsida</taxon>
        <taxon>eudicotyledons</taxon>
        <taxon>Gunneridae</taxon>
        <taxon>Pentapetalae</taxon>
        <taxon>rosids</taxon>
        <taxon>fabids</taxon>
        <taxon>Fabales</taxon>
        <taxon>Fabaceae</taxon>
        <taxon>Papilionoideae</taxon>
        <taxon>50 kb inversion clade</taxon>
        <taxon>NPAAA clade</taxon>
        <taxon>indigoferoid/millettioid clade</taxon>
        <taxon>Phaseoleae</taxon>
        <taxon>Canavalia</taxon>
    </lineage>
</organism>
<dbReference type="EMBL" id="JAYMYQ010000010">
    <property type="protein sequence ID" value="KAK7306921.1"/>
    <property type="molecule type" value="Genomic_DNA"/>
</dbReference>
<evidence type="ECO:0000313" key="2">
    <source>
        <dbReference type="EMBL" id="KAK7306921.1"/>
    </source>
</evidence>
<dbReference type="PANTHER" id="PTHR36757">
    <property type="entry name" value="BNAANNG22500D PROTEIN"/>
    <property type="match status" value="1"/>
</dbReference>